<dbReference type="InterPro" id="IPR038727">
    <property type="entry name" value="NadR/Ttd14_AAA_dom"/>
</dbReference>
<dbReference type="Pfam" id="PF13521">
    <property type="entry name" value="AAA_28"/>
    <property type="match status" value="1"/>
</dbReference>
<dbReference type="Proteomes" id="UP000319342">
    <property type="component" value="Chromosome"/>
</dbReference>
<name>A0A518D399_9BACT</name>
<dbReference type="EMBL" id="CP036290">
    <property type="protein sequence ID" value="QDU85939.1"/>
    <property type="molecule type" value="Genomic_DNA"/>
</dbReference>
<keyword evidence="4" id="KW-1185">Reference proteome</keyword>
<dbReference type="InterPro" id="IPR027417">
    <property type="entry name" value="P-loop_NTPase"/>
</dbReference>
<organism evidence="3 4">
    <name type="scientific">Rohdeia mirabilis</name>
    <dbReference type="NCBI Taxonomy" id="2528008"/>
    <lineage>
        <taxon>Bacteria</taxon>
        <taxon>Pseudomonadati</taxon>
        <taxon>Planctomycetota</taxon>
        <taxon>Planctomycetia</taxon>
        <taxon>Planctomycetia incertae sedis</taxon>
        <taxon>Rohdeia</taxon>
    </lineage>
</organism>
<dbReference type="OrthoDB" id="9151999at2"/>
<feature type="domain" description="NadR/Ttd14 AAA" evidence="2">
    <location>
        <begin position="46"/>
        <end position="213"/>
    </location>
</feature>
<protein>
    <recommendedName>
        <fullName evidence="2">NadR/Ttd14 AAA domain-containing protein</fullName>
    </recommendedName>
</protein>
<evidence type="ECO:0000259" key="2">
    <source>
        <dbReference type="Pfam" id="PF13521"/>
    </source>
</evidence>
<evidence type="ECO:0000256" key="1">
    <source>
        <dbReference type="SAM" id="MobiDB-lite"/>
    </source>
</evidence>
<dbReference type="Gene3D" id="3.40.50.300">
    <property type="entry name" value="P-loop containing nucleotide triphosphate hydrolases"/>
    <property type="match status" value="1"/>
</dbReference>
<feature type="region of interest" description="Disordered" evidence="1">
    <location>
        <begin position="232"/>
        <end position="269"/>
    </location>
</feature>
<dbReference type="SUPFAM" id="SSF52540">
    <property type="entry name" value="P-loop containing nucleoside triphosphate hydrolases"/>
    <property type="match status" value="1"/>
</dbReference>
<sequence length="269" mass="29358">MLPQRCFPSGARGPEPARLPHALADHPASSLPPSPPPAPPVIQNQRIYLVGAHSTGKTTLARWVRDTYGLPMISEVARGVLAEMEARLDALRSDVGLVDRYQKEVFVRQLEAEQRMEAGFVSDRAFCNLAYAAHHSTILSEIASDPRLAVYMESVRSGLVFFVRPHRDLLADDGVRAGVEWDEVVRIDGMVKLLLEMFAVPYIPLESLSMQERVRAIQRVLDLAGLDPLGSERGGNGRAAVHGNGNGNGHRSAELAPQPRRENGAGVGH</sequence>
<evidence type="ECO:0000313" key="3">
    <source>
        <dbReference type="EMBL" id="QDU85939.1"/>
    </source>
</evidence>
<gene>
    <name evidence="3" type="ORF">Pla163_30860</name>
</gene>
<accession>A0A518D399</accession>
<proteinExistence type="predicted"/>
<dbReference type="AlphaFoldDB" id="A0A518D399"/>
<evidence type="ECO:0000313" key="4">
    <source>
        <dbReference type="Proteomes" id="UP000319342"/>
    </source>
</evidence>
<reference evidence="3 4" key="1">
    <citation type="submission" date="2019-02" db="EMBL/GenBank/DDBJ databases">
        <title>Deep-cultivation of Planctomycetes and their phenomic and genomic characterization uncovers novel biology.</title>
        <authorList>
            <person name="Wiegand S."/>
            <person name="Jogler M."/>
            <person name="Boedeker C."/>
            <person name="Pinto D."/>
            <person name="Vollmers J."/>
            <person name="Rivas-Marin E."/>
            <person name="Kohn T."/>
            <person name="Peeters S.H."/>
            <person name="Heuer A."/>
            <person name="Rast P."/>
            <person name="Oberbeckmann S."/>
            <person name="Bunk B."/>
            <person name="Jeske O."/>
            <person name="Meyerdierks A."/>
            <person name="Storesund J.E."/>
            <person name="Kallscheuer N."/>
            <person name="Luecker S."/>
            <person name="Lage O.M."/>
            <person name="Pohl T."/>
            <person name="Merkel B.J."/>
            <person name="Hornburger P."/>
            <person name="Mueller R.-W."/>
            <person name="Bruemmer F."/>
            <person name="Labrenz M."/>
            <person name="Spormann A.M."/>
            <person name="Op den Camp H."/>
            <person name="Overmann J."/>
            <person name="Amann R."/>
            <person name="Jetten M.S.M."/>
            <person name="Mascher T."/>
            <person name="Medema M.H."/>
            <person name="Devos D.P."/>
            <person name="Kaster A.-K."/>
            <person name="Ovreas L."/>
            <person name="Rohde M."/>
            <person name="Galperin M.Y."/>
            <person name="Jogler C."/>
        </authorList>
    </citation>
    <scope>NUCLEOTIDE SEQUENCE [LARGE SCALE GENOMIC DNA]</scope>
    <source>
        <strain evidence="3 4">Pla163</strain>
    </source>
</reference>
<feature type="region of interest" description="Disordered" evidence="1">
    <location>
        <begin position="1"/>
        <end position="38"/>
    </location>
</feature>